<sequence>MSADIIIHNARILTMDDAHPRAEAIALTGNRIMAVGSDDEILAQAGPATRIVDANGATVLPGFNEAHMHIFGGSVALGELSLFGVKGFDALSKAVRDYAAANLHLPLLVAQTADYTILSETERVTRHHLDRIIADRPFMMVAPDRHTAWANTIALEKAGILQGRDVGIGNEIVMGEDGLANGELRESNAMRPVASMSVTGGREGLGVGTGGDPVHVTPEERAGDIAVLKKGLAYCASLGITSFQNMDGNLYQLEMLDEIEKTEGMPVRVRMPYHMKNFMPLSDLEEKAAAWKARFDTDKLRCNFVKLFMDGVTEGETAVFVDDYAHKPGWQGEPLFSGAAFNAVATEANRLGLPVAVHAIGDGAVRMVLDGYEAAIKANGKRDMRNRIEHIEVVHPDDIPRFAETGTVASMQPTHPPGSAGLPLEPYLTYIGRERWPYAFAWKTLVDAGAKIVFATDWPVSPLPPLSCIGDALTRKPWADDMPDHRLTLHETLAAYTRTSAWVEYMEDRKGVLKPGYYADVVVLSGDVEATAPEAIATLSPVLTICDGRVTFDARGGR</sequence>
<comment type="caution">
    <text evidence="2">The sequence shown here is derived from an EMBL/GenBank/DDBJ whole genome shotgun (WGS) entry which is preliminary data.</text>
</comment>
<dbReference type="SUPFAM" id="SSF51338">
    <property type="entry name" value="Composite domain of metallo-dependent hydrolases"/>
    <property type="match status" value="1"/>
</dbReference>
<evidence type="ECO:0000259" key="1">
    <source>
        <dbReference type="Pfam" id="PF07969"/>
    </source>
</evidence>
<gene>
    <name evidence="2" type="ORF">FAA86_01370</name>
</gene>
<keyword evidence="2" id="KW-0378">Hydrolase</keyword>
<dbReference type="InterPro" id="IPR011059">
    <property type="entry name" value="Metal-dep_hydrolase_composite"/>
</dbReference>
<proteinExistence type="predicted"/>
<dbReference type="InterPro" id="IPR013108">
    <property type="entry name" value="Amidohydro_3"/>
</dbReference>
<organism evidence="2 3">
    <name type="scientific">Rhizobium rosettiformans W3</name>
    <dbReference type="NCBI Taxonomy" id="538378"/>
    <lineage>
        <taxon>Bacteria</taxon>
        <taxon>Pseudomonadati</taxon>
        <taxon>Pseudomonadota</taxon>
        <taxon>Alphaproteobacteria</taxon>
        <taxon>Hyphomicrobiales</taxon>
        <taxon>Rhizobiaceae</taxon>
        <taxon>Rhizobium/Agrobacterium group</taxon>
        <taxon>Rhizobium</taxon>
    </lineage>
</organism>
<dbReference type="PANTHER" id="PTHR22642">
    <property type="entry name" value="IMIDAZOLONEPROPIONASE"/>
    <property type="match status" value="1"/>
</dbReference>
<reference evidence="2 3" key="1">
    <citation type="submission" date="2019-04" db="EMBL/GenBank/DDBJ databases">
        <title>genome sequence of strain W3.</title>
        <authorList>
            <person name="Gao J."/>
            <person name="Sun J."/>
        </authorList>
    </citation>
    <scope>NUCLEOTIDE SEQUENCE [LARGE SCALE GENOMIC DNA]</scope>
    <source>
        <strain evidence="2 3">W3</strain>
    </source>
</reference>
<dbReference type="CDD" id="cd01300">
    <property type="entry name" value="YtcJ_like"/>
    <property type="match status" value="1"/>
</dbReference>
<evidence type="ECO:0000313" key="3">
    <source>
        <dbReference type="Proteomes" id="UP000307378"/>
    </source>
</evidence>
<dbReference type="InterPro" id="IPR032466">
    <property type="entry name" value="Metal_Hydrolase"/>
</dbReference>
<dbReference type="EMBL" id="STGU01000001">
    <property type="protein sequence ID" value="THV39045.1"/>
    <property type="molecule type" value="Genomic_DNA"/>
</dbReference>
<feature type="domain" description="Amidohydrolase 3" evidence="1">
    <location>
        <begin position="50"/>
        <end position="552"/>
    </location>
</feature>
<dbReference type="AlphaFoldDB" id="A0A4S8Q8J3"/>
<protein>
    <submittedName>
        <fullName evidence="2">Amidohydrolase</fullName>
    </submittedName>
</protein>
<name>A0A4S8Q8J3_9HYPH</name>
<dbReference type="PANTHER" id="PTHR22642:SF2">
    <property type="entry name" value="PROTEIN LONG AFTER FAR-RED 3"/>
    <property type="match status" value="1"/>
</dbReference>
<evidence type="ECO:0000313" key="2">
    <source>
        <dbReference type="EMBL" id="THV39045.1"/>
    </source>
</evidence>
<dbReference type="Pfam" id="PF07969">
    <property type="entry name" value="Amidohydro_3"/>
    <property type="match status" value="1"/>
</dbReference>
<dbReference type="Gene3D" id="3.20.20.140">
    <property type="entry name" value="Metal-dependent hydrolases"/>
    <property type="match status" value="1"/>
</dbReference>
<dbReference type="Proteomes" id="UP000307378">
    <property type="component" value="Unassembled WGS sequence"/>
</dbReference>
<dbReference type="SUPFAM" id="SSF51556">
    <property type="entry name" value="Metallo-dependent hydrolases"/>
    <property type="match status" value="1"/>
</dbReference>
<accession>A0A4S8Q8J3</accession>
<dbReference type="GO" id="GO:0016810">
    <property type="term" value="F:hydrolase activity, acting on carbon-nitrogen (but not peptide) bonds"/>
    <property type="evidence" value="ECO:0007669"/>
    <property type="project" value="InterPro"/>
</dbReference>
<dbReference type="InterPro" id="IPR033932">
    <property type="entry name" value="YtcJ-like"/>
</dbReference>
<dbReference type="Gene3D" id="3.10.310.70">
    <property type="match status" value="1"/>
</dbReference>
<dbReference type="Gene3D" id="2.30.40.10">
    <property type="entry name" value="Urease, subunit C, domain 1"/>
    <property type="match status" value="1"/>
</dbReference>
<dbReference type="RefSeq" id="WP_136538020.1">
    <property type="nucleotide sequence ID" value="NZ_STGU01000001.1"/>
</dbReference>